<evidence type="ECO:0000313" key="2">
    <source>
        <dbReference type="EMBL" id="QGG47601.1"/>
    </source>
</evidence>
<dbReference type="AlphaFoldDB" id="A0A5Q2MZW5"/>
<dbReference type="Pfam" id="PF13487">
    <property type="entry name" value="HD_5"/>
    <property type="match status" value="1"/>
</dbReference>
<protein>
    <submittedName>
        <fullName evidence="2">HD domain-containing protein</fullName>
    </submittedName>
</protein>
<dbReference type="NCBIfam" id="TIGR00277">
    <property type="entry name" value="HDIG"/>
    <property type="match status" value="1"/>
</dbReference>
<organism evidence="2 3">
    <name type="scientific">Heliorestis convoluta</name>
    <dbReference type="NCBI Taxonomy" id="356322"/>
    <lineage>
        <taxon>Bacteria</taxon>
        <taxon>Bacillati</taxon>
        <taxon>Bacillota</taxon>
        <taxon>Clostridia</taxon>
        <taxon>Eubacteriales</taxon>
        <taxon>Heliobacteriaceae</taxon>
        <taxon>Heliorestis</taxon>
    </lineage>
</organism>
<dbReference type="InterPro" id="IPR006675">
    <property type="entry name" value="HDIG_dom"/>
</dbReference>
<dbReference type="EMBL" id="CP045875">
    <property type="protein sequence ID" value="QGG47601.1"/>
    <property type="molecule type" value="Genomic_DNA"/>
</dbReference>
<dbReference type="OrthoDB" id="9804747at2"/>
<proteinExistence type="predicted"/>
<dbReference type="PROSITE" id="PS51832">
    <property type="entry name" value="HD_GYP"/>
    <property type="match status" value="1"/>
</dbReference>
<dbReference type="Proteomes" id="UP000366051">
    <property type="component" value="Chromosome"/>
</dbReference>
<dbReference type="SUPFAM" id="SSF109604">
    <property type="entry name" value="HD-domain/PDEase-like"/>
    <property type="match status" value="1"/>
</dbReference>
<dbReference type="Gene3D" id="1.10.3210.10">
    <property type="entry name" value="Hypothetical protein af1432"/>
    <property type="match status" value="1"/>
</dbReference>
<evidence type="ECO:0000259" key="1">
    <source>
        <dbReference type="PROSITE" id="PS51832"/>
    </source>
</evidence>
<dbReference type="InterPro" id="IPR037522">
    <property type="entry name" value="HD_GYP_dom"/>
</dbReference>
<dbReference type="PANTHER" id="PTHR43155">
    <property type="entry name" value="CYCLIC DI-GMP PHOSPHODIESTERASE PA4108-RELATED"/>
    <property type="match status" value="1"/>
</dbReference>
<dbReference type="PANTHER" id="PTHR43155:SF2">
    <property type="entry name" value="CYCLIC DI-GMP PHOSPHODIESTERASE PA4108"/>
    <property type="match status" value="1"/>
</dbReference>
<gene>
    <name evidence="2" type="ORF">FTV88_1454</name>
</gene>
<feature type="domain" description="HD-GYP" evidence="1">
    <location>
        <begin position="107"/>
        <end position="301"/>
    </location>
</feature>
<dbReference type="RefSeq" id="WP_153724944.1">
    <property type="nucleotide sequence ID" value="NZ_CP045875.1"/>
</dbReference>
<keyword evidence="3" id="KW-1185">Reference proteome</keyword>
<sequence>MQPTIKRIRSASARIGMELANDVFSPTGSVIANKGERLNVRLLHMIRMHNIEYLYIIVGEKINPEEYLNIERQSMIQFSEAYKATESEVKKSMQGICQGEKVEAHCFFEITDKVMHSLEKPEEILKYLYALRADRSTTFTHSLNVSIVSNLIGTWLHYGPAQIKELTIAALLHDIGKTIRSYHPEQDYHFHPLIGHDLLQKHNYPASIANAVLFHHETLDGTGFPMKIKWGEIPEYARIIAIANFYDNQTTGGKTYQERPHPYKVLQLLERDGFTRFDSTYMNTFMKRIAHYYQNAWVRLSDGRKGKIVFINEYALSSPIVDIAGELVNLYSRKDITIDRIL</sequence>
<reference evidence="3" key="1">
    <citation type="submission" date="2019-11" db="EMBL/GenBank/DDBJ databases">
        <title>Genome sequence of Heliorestis convoluta strain HH, an alkaliphilic and minimalistic phototrophic bacterium from a soda lake in Egypt.</title>
        <authorList>
            <person name="Dewey E.D."/>
            <person name="Stokes L.M."/>
            <person name="Burchell B.M."/>
            <person name="Shaffer K.N."/>
            <person name="Huntington A.M."/>
            <person name="Baker J.M."/>
            <person name="Nadendla S."/>
            <person name="Giglio M.G."/>
            <person name="Touchman J.W."/>
            <person name="Blankenship R.E."/>
            <person name="Madigan M.T."/>
            <person name="Sattley W.M."/>
        </authorList>
    </citation>
    <scope>NUCLEOTIDE SEQUENCE [LARGE SCALE GENOMIC DNA]</scope>
    <source>
        <strain evidence="3">HH</strain>
    </source>
</reference>
<dbReference type="SMART" id="SM00471">
    <property type="entry name" value="HDc"/>
    <property type="match status" value="1"/>
</dbReference>
<evidence type="ECO:0000313" key="3">
    <source>
        <dbReference type="Proteomes" id="UP000366051"/>
    </source>
</evidence>
<dbReference type="CDD" id="cd00077">
    <property type="entry name" value="HDc"/>
    <property type="match status" value="1"/>
</dbReference>
<dbReference type="KEGG" id="hcv:FTV88_1454"/>
<name>A0A5Q2MZW5_9FIRM</name>
<dbReference type="InterPro" id="IPR003607">
    <property type="entry name" value="HD/PDEase_dom"/>
</dbReference>
<accession>A0A5Q2MZW5</accession>